<dbReference type="GO" id="GO:0000721">
    <property type="term" value="F:(R,R)-butanediol dehydrogenase activity"/>
    <property type="evidence" value="ECO:0007669"/>
    <property type="project" value="TreeGrafter"/>
</dbReference>
<sequence length="371" mass="40170">MVPQEQYKAPPTADGTMKAVRFHGKRDLRYEDIPVQKVGKGQVKLKPSWVGICGSDLHEYMGGPNLCPTTPHPITGDQVPLTFGHEFSGIIEEVGEGVDDYKPGDRVVVQPIIYDGTCGACLEGLINCCYSNGFVGLSGWGGGLSEHVVVPTSTLYHLPDNVSLEVGALVEPLAVGWHAVKISPFKSGDAVLILGGGPIGLSVIQALKVRGCQKIIVSEVSPRRKEYAKQFGAHYVLDPTKDNISAKCRELCDKQGVHVVFDCAGVQAGLDQAVHAVRARGTIVNVAIWEKPCSIFPNDLVFKERRYMGVATYGKGDFQDVIDAISSGKMTPENMVTKKIRLDEVEENGFKVLINDKDNQVKVLVEVGGGW</sequence>
<evidence type="ECO:0000313" key="9">
    <source>
        <dbReference type="Proteomes" id="UP000250266"/>
    </source>
</evidence>
<dbReference type="CDD" id="cd08233">
    <property type="entry name" value="butanediol_DH_like"/>
    <property type="match status" value="1"/>
</dbReference>
<dbReference type="GO" id="GO:0008270">
    <property type="term" value="F:zinc ion binding"/>
    <property type="evidence" value="ECO:0007669"/>
    <property type="project" value="InterPro"/>
</dbReference>
<dbReference type="PANTHER" id="PTHR43161">
    <property type="entry name" value="SORBITOL DEHYDROGENASE"/>
    <property type="match status" value="1"/>
</dbReference>
<dbReference type="InterPro" id="IPR002328">
    <property type="entry name" value="ADH_Zn_CS"/>
</dbReference>
<protein>
    <submittedName>
        <fullName evidence="8">GroES-like protein</fullName>
    </submittedName>
</protein>
<dbReference type="PANTHER" id="PTHR43161:SF23">
    <property type="entry name" value="(R,R)-BUTANEDIOL DEHYDROGENASE-RELATED"/>
    <property type="match status" value="1"/>
</dbReference>
<keyword evidence="3 6" id="KW-0479">Metal-binding</keyword>
<dbReference type="Gene3D" id="3.40.50.720">
    <property type="entry name" value="NAD(P)-binding Rossmann-like Domain"/>
    <property type="match status" value="1"/>
</dbReference>
<dbReference type="Gene3D" id="3.90.180.10">
    <property type="entry name" value="Medium-chain alcohol dehydrogenases, catalytic domain"/>
    <property type="match status" value="1"/>
</dbReference>
<dbReference type="EMBL" id="KV745327">
    <property type="protein sequence ID" value="OCK75359.1"/>
    <property type="molecule type" value="Genomic_DNA"/>
</dbReference>
<dbReference type="SMART" id="SM00829">
    <property type="entry name" value="PKS_ER"/>
    <property type="match status" value="1"/>
</dbReference>
<dbReference type="SUPFAM" id="SSF50129">
    <property type="entry name" value="GroES-like"/>
    <property type="match status" value="1"/>
</dbReference>
<accession>A0A8E2JAE8</accession>
<dbReference type="OrthoDB" id="3941538at2759"/>
<dbReference type="InterPro" id="IPR013154">
    <property type="entry name" value="ADH-like_N"/>
</dbReference>
<dbReference type="GO" id="GO:0005737">
    <property type="term" value="C:cytoplasm"/>
    <property type="evidence" value="ECO:0007669"/>
    <property type="project" value="TreeGrafter"/>
</dbReference>
<evidence type="ECO:0000256" key="3">
    <source>
        <dbReference type="ARBA" id="ARBA00022723"/>
    </source>
</evidence>
<dbReference type="InterPro" id="IPR036291">
    <property type="entry name" value="NAD(P)-bd_dom_sf"/>
</dbReference>
<dbReference type="InterPro" id="IPR013149">
    <property type="entry name" value="ADH-like_C"/>
</dbReference>
<dbReference type="Pfam" id="PF08240">
    <property type="entry name" value="ADH_N"/>
    <property type="match status" value="1"/>
</dbReference>
<dbReference type="Proteomes" id="UP000250266">
    <property type="component" value="Unassembled WGS sequence"/>
</dbReference>
<comment type="similarity">
    <text evidence="2 6">Belongs to the zinc-containing alcohol dehydrogenase family.</text>
</comment>
<evidence type="ECO:0000313" key="8">
    <source>
        <dbReference type="EMBL" id="OCK75359.1"/>
    </source>
</evidence>
<evidence type="ECO:0000256" key="5">
    <source>
        <dbReference type="ARBA" id="ARBA00023002"/>
    </source>
</evidence>
<evidence type="ECO:0000259" key="7">
    <source>
        <dbReference type="SMART" id="SM00829"/>
    </source>
</evidence>
<evidence type="ECO:0000256" key="1">
    <source>
        <dbReference type="ARBA" id="ARBA00001947"/>
    </source>
</evidence>
<dbReference type="GO" id="GO:0034079">
    <property type="term" value="P:butanediol biosynthetic process"/>
    <property type="evidence" value="ECO:0007669"/>
    <property type="project" value="TreeGrafter"/>
</dbReference>
<keyword evidence="5" id="KW-0560">Oxidoreductase</keyword>
<evidence type="ECO:0000256" key="4">
    <source>
        <dbReference type="ARBA" id="ARBA00022833"/>
    </source>
</evidence>
<keyword evidence="9" id="KW-1185">Reference proteome</keyword>
<dbReference type="InterPro" id="IPR011032">
    <property type="entry name" value="GroES-like_sf"/>
</dbReference>
<reference evidence="8 9" key="1">
    <citation type="journal article" date="2016" name="Nat. Commun.">
        <title>Ectomycorrhizal ecology is imprinted in the genome of the dominant symbiotic fungus Cenococcum geophilum.</title>
        <authorList>
            <consortium name="DOE Joint Genome Institute"/>
            <person name="Peter M."/>
            <person name="Kohler A."/>
            <person name="Ohm R.A."/>
            <person name="Kuo A."/>
            <person name="Krutzmann J."/>
            <person name="Morin E."/>
            <person name="Arend M."/>
            <person name="Barry K.W."/>
            <person name="Binder M."/>
            <person name="Choi C."/>
            <person name="Clum A."/>
            <person name="Copeland A."/>
            <person name="Grisel N."/>
            <person name="Haridas S."/>
            <person name="Kipfer T."/>
            <person name="LaButti K."/>
            <person name="Lindquist E."/>
            <person name="Lipzen A."/>
            <person name="Maire R."/>
            <person name="Meier B."/>
            <person name="Mihaltcheva S."/>
            <person name="Molinier V."/>
            <person name="Murat C."/>
            <person name="Poggeler S."/>
            <person name="Quandt C.A."/>
            <person name="Sperisen C."/>
            <person name="Tritt A."/>
            <person name="Tisserant E."/>
            <person name="Crous P.W."/>
            <person name="Henrissat B."/>
            <person name="Nehls U."/>
            <person name="Egli S."/>
            <person name="Spatafora J.W."/>
            <person name="Grigoriev I.V."/>
            <person name="Martin F.M."/>
        </authorList>
    </citation>
    <scope>NUCLEOTIDE SEQUENCE [LARGE SCALE GENOMIC DNA]</scope>
    <source>
        <strain evidence="8 9">CBS 459.81</strain>
    </source>
</reference>
<dbReference type="Pfam" id="PF00107">
    <property type="entry name" value="ADH_zinc_N"/>
    <property type="match status" value="1"/>
</dbReference>
<dbReference type="AlphaFoldDB" id="A0A8E2JAE8"/>
<dbReference type="InterPro" id="IPR020843">
    <property type="entry name" value="ER"/>
</dbReference>
<comment type="cofactor">
    <cofactor evidence="1 6">
        <name>Zn(2+)</name>
        <dbReference type="ChEBI" id="CHEBI:29105"/>
    </cofactor>
</comment>
<dbReference type="SUPFAM" id="SSF51735">
    <property type="entry name" value="NAD(P)-binding Rossmann-fold domains"/>
    <property type="match status" value="1"/>
</dbReference>
<evidence type="ECO:0000256" key="2">
    <source>
        <dbReference type="ARBA" id="ARBA00008072"/>
    </source>
</evidence>
<feature type="domain" description="Enoyl reductase (ER)" evidence="7">
    <location>
        <begin position="24"/>
        <end position="354"/>
    </location>
</feature>
<gene>
    <name evidence="8" type="ORF">K432DRAFT_446768</name>
</gene>
<evidence type="ECO:0000256" key="6">
    <source>
        <dbReference type="RuleBase" id="RU361277"/>
    </source>
</evidence>
<organism evidence="8 9">
    <name type="scientific">Lepidopterella palustris CBS 459.81</name>
    <dbReference type="NCBI Taxonomy" id="1314670"/>
    <lineage>
        <taxon>Eukaryota</taxon>
        <taxon>Fungi</taxon>
        <taxon>Dikarya</taxon>
        <taxon>Ascomycota</taxon>
        <taxon>Pezizomycotina</taxon>
        <taxon>Dothideomycetes</taxon>
        <taxon>Pleosporomycetidae</taxon>
        <taxon>Mytilinidiales</taxon>
        <taxon>Argynnaceae</taxon>
        <taxon>Lepidopterella</taxon>
    </lineage>
</organism>
<proteinExistence type="inferred from homology"/>
<name>A0A8E2JAE8_9PEZI</name>
<dbReference type="PROSITE" id="PS00059">
    <property type="entry name" value="ADH_ZINC"/>
    <property type="match status" value="1"/>
</dbReference>
<keyword evidence="4 6" id="KW-0862">Zinc</keyword>